<dbReference type="GO" id="GO:0005737">
    <property type="term" value="C:cytoplasm"/>
    <property type="evidence" value="ECO:0007669"/>
    <property type="project" value="TreeGrafter"/>
</dbReference>
<gene>
    <name evidence="5" type="ORF">HK103_006355</name>
</gene>
<feature type="compositionally biased region" description="Low complexity" evidence="3">
    <location>
        <begin position="169"/>
        <end position="185"/>
    </location>
</feature>
<proteinExistence type="predicted"/>
<sequence length="193" mass="22704">MTEDKDRPERVEHHKVVVSNLTPKINDNHIKEIFGKFGKINYSDISEKKLGIACVNLGNGEISKKAYVSFATRADAEEAIKHMDKGVIDKAVIEVSFFTPFRRDRPPRGREYGQLRRRYSPKRRSPSPRRHERSPPRRYRSRSRSPIRRRSPPRRRSVSPERERRPRRSPSYSPKRGRGSPSYSPRRSRSRSR</sequence>
<dbReference type="InterPro" id="IPR012677">
    <property type="entry name" value="Nucleotide-bd_a/b_plait_sf"/>
</dbReference>
<feature type="region of interest" description="Disordered" evidence="3">
    <location>
        <begin position="103"/>
        <end position="193"/>
    </location>
</feature>
<evidence type="ECO:0000313" key="6">
    <source>
        <dbReference type="Proteomes" id="UP001210925"/>
    </source>
</evidence>
<dbReference type="GO" id="GO:0005654">
    <property type="term" value="C:nucleoplasm"/>
    <property type="evidence" value="ECO:0007669"/>
    <property type="project" value="TreeGrafter"/>
</dbReference>
<dbReference type="EMBL" id="JADGKB010000068">
    <property type="protein sequence ID" value="KAJ3255332.1"/>
    <property type="molecule type" value="Genomic_DNA"/>
</dbReference>
<feature type="compositionally biased region" description="Basic and acidic residues" evidence="3">
    <location>
        <begin position="103"/>
        <end position="114"/>
    </location>
</feature>
<dbReference type="InterPro" id="IPR035979">
    <property type="entry name" value="RBD_domain_sf"/>
</dbReference>
<feature type="compositionally biased region" description="Basic residues" evidence="3">
    <location>
        <begin position="115"/>
        <end position="157"/>
    </location>
</feature>
<comment type="caution">
    <text evidence="5">The sequence shown here is derived from an EMBL/GenBank/DDBJ whole genome shotgun (WGS) entry which is preliminary data.</text>
</comment>
<dbReference type="GO" id="GO:0003723">
    <property type="term" value="F:RNA binding"/>
    <property type="evidence" value="ECO:0007669"/>
    <property type="project" value="UniProtKB-UniRule"/>
</dbReference>
<dbReference type="Pfam" id="PF00076">
    <property type="entry name" value="RRM_1"/>
    <property type="match status" value="1"/>
</dbReference>
<protein>
    <recommendedName>
        <fullName evidence="4">RRM domain-containing protein</fullName>
    </recommendedName>
</protein>
<dbReference type="GO" id="GO:0000398">
    <property type="term" value="P:mRNA splicing, via spliceosome"/>
    <property type="evidence" value="ECO:0007669"/>
    <property type="project" value="TreeGrafter"/>
</dbReference>
<dbReference type="AlphaFoldDB" id="A0AAD5UH00"/>
<keyword evidence="6" id="KW-1185">Reference proteome</keyword>
<dbReference type="Gene3D" id="3.30.70.330">
    <property type="match status" value="1"/>
</dbReference>
<evidence type="ECO:0000256" key="3">
    <source>
        <dbReference type="SAM" id="MobiDB-lite"/>
    </source>
</evidence>
<evidence type="ECO:0000313" key="5">
    <source>
        <dbReference type="EMBL" id="KAJ3255332.1"/>
    </source>
</evidence>
<reference evidence="5" key="1">
    <citation type="submission" date="2020-05" db="EMBL/GenBank/DDBJ databases">
        <title>Phylogenomic resolution of chytrid fungi.</title>
        <authorList>
            <person name="Stajich J.E."/>
            <person name="Amses K."/>
            <person name="Simmons R."/>
            <person name="Seto K."/>
            <person name="Myers J."/>
            <person name="Bonds A."/>
            <person name="Quandt C.A."/>
            <person name="Barry K."/>
            <person name="Liu P."/>
            <person name="Grigoriev I."/>
            <person name="Longcore J.E."/>
            <person name="James T.Y."/>
        </authorList>
    </citation>
    <scope>NUCLEOTIDE SEQUENCE</scope>
    <source>
        <strain evidence="5">PLAUS21</strain>
    </source>
</reference>
<evidence type="ECO:0000256" key="1">
    <source>
        <dbReference type="ARBA" id="ARBA00022884"/>
    </source>
</evidence>
<organism evidence="5 6">
    <name type="scientific">Boothiomyces macroporosus</name>
    <dbReference type="NCBI Taxonomy" id="261099"/>
    <lineage>
        <taxon>Eukaryota</taxon>
        <taxon>Fungi</taxon>
        <taxon>Fungi incertae sedis</taxon>
        <taxon>Chytridiomycota</taxon>
        <taxon>Chytridiomycota incertae sedis</taxon>
        <taxon>Chytridiomycetes</taxon>
        <taxon>Rhizophydiales</taxon>
        <taxon>Terramycetaceae</taxon>
        <taxon>Boothiomyces</taxon>
    </lineage>
</organism>
<dbReference type="SMART" id="SM00360">
    <property type="entry name" value="RRM"/>
    <property type="match status" value="1"/>
</dbReference>
<dbReference type="InterPro" id="IPR000504">
    <property type="entry name" value="RRM_dom"/>
</dbReference>
<accession>A0AAD5UH00</accession>
<evidence type="ECO:0000256" key="2">
    <source>
        <dbReference type="PROSITE-ProRule" id="PRU00176"/>
    </source>
</evidence>
<dbReference type="GO" id="GO:0061574">
    <property type="term" value="C:ASAP complex"/>
    <property type="evidence" value="ECO:0007669"/>
    <property type="project" value="TreeGrafter"/>
</dbReference>
<name>A0AAD5UH00_9FUNG</name>
<dbReference type="Proteomes" id="UP001210925">
    <property type="component" value="Unassembled WGS sequence"/>
</dbReference>
<dbReference type="PANTHER" id="PTHR15481:SF0">
    <property type="entry name" value="LD23870P-RELATED"/>
    <property type="match status" value="1"/>
</dbReference>
<feature type="domain" description="RRM" evidence="4">
    <location>
        <begin position="14"/>
        <end position="100"/>
    </location>
</feature>
<dbReference type="PANTHER" id="PTHR15481">
    <property type="entry name" value="RIBONUCLEIC ACID BINDING PROTEIN S1"/>
    <property type="match status" value="1"/>
</dbReference>
<evidence type="ECO:0000259" key="4">
    <source>
        <dbReference type="PROSITE" id="PS50102"/>
    </source>
</evidence>
<dbReference type="PROSITE" id="PS50102">
    <property type="entry name" value="RRM"/>
    <property type="match status" value="1"/>
</dbReference>
<keyword evidence="1 2" id="KW-0694">RNA-binding</keyword>
<dbReference type="SUPFAM" id="SSF54928">
    <property type="entry name" value="RNA-binding domain, RBD"/>
    <property type="match status" value="1"/>
</dbReference>